<keyword evidence="8 11" id="KW-0235">DNA replication</keyword>
<dbReference type="Gene3D" id="3.10.150.10">
    <property type="entry name" value="DNA Polymerase III, subunit A, domain 2"/>
    <property type="match status" value="1"/>
</dbReference>
<comment type="subunit">
    <text evidence="4">Forms a ring-shaped head-to-tail homodimer around DNA which binds and tethers DNA polymerases and other proteins to the DNA. The DNA replisome complex has a single clamp-loading complex (3 tau and 1 each of delta, delta', psi and chi subunits) which binds 3 Pol III cores (1 core on the leading strand and 2 on the lagging strand) each with a beta sliding clamp dimer. Additional proteins in the replisome are other copies of gamma, psi and chi, Ssb, DNA helicase and RNA primase.</text>
</comment>
<evidence type="ECO:0000256" key="9">
    <source>
        <dbReference type="ARBA" id="ARBA00022932"/>
    </source>
</evidence>
<dbReference type="SUPFAM" id="SSF55979">
    <property type="entry name" value="DNA clamp"/>
    <property type="match status" value="3"/>
</dbReference>
<dbReference type="AlphaFoldDB" id="A0A421NXF6"/>
<dbReference type="InterPro" id="IPR046938">
    <property type="entry name" value="DNA_clamp_sf"/>
</dbReference>
<feature type="domain" description="DNA polymerase III beta sliding clamp C-terminal" evidence="14">
    <location>
        <begin position="259"/>
        <end position="372"/>
    </location>
</feature>
<keyword evidence="7 11" id="KW-0548">Nucleotidyltransferase</keyword>
<dbReference type="CDD" id="cd00140">
    <property type="entry name" value="beta_clamp"/>
    <property type="match status" value="1"/>
</dbReference>
<dbReference type="InterPro" id="IPR022635">
    <property type="entry name" value="DNA_polIII_beta_C"/>
</dbReference>
<dbReference type="SMART" id="SM00480">
    <property type="entry name" value="POL3Bc"/>
    <property type="match status" value="1"/>
</dbReference>
<dbReference type="GO" id="GO:0009360">
    <property type="term" value="C:DNA polymerase III complex"/>
    <property type="evidence" value="ECO:0007669"/>
    <property type="project" value="InterPro"/>
</dbReference>
<dbReference type="RefSeq" id="WP_122225447.1">
    <property type="nucleotide sequence ID" value="NZ_CP103785.1"/>
</dbReference>
<gene>
    <name evidence="15" type="primary">dnaN</name>
    <name evidence="15" type="ORF">PSSA1_v1c3130</name>
</gene>
<comment type="similarity">
    <text evidence="3 11">Belongs to the beta sliding clamp family.</text>
</comment>
<dbReference type="NCBIfam" id="TIGR00663">
    <property type="entry name" value="dnan"/>
    <property type="match status" value="1"/>
</dbReference>
<evidence type="ECO:0000256" key="10">
    <source>
        <dbReference type="ARBA" id="ARBA00023125"/>
    </source>
</evidence>
<dbReference type="GO" id="GO:0005737">
    <property type="term" value="C:cytoplasm"/>
    <property type="evidence" value="ECO:0007669"/>
    <property type="project" value="UniProtKB-SubCell"/>
</dbReference>
<evidence type="ECO:0000256" key="8">
    <source>
        <dbReference type="ARBA" id="ARBA00022705"/>
    </source>
</evidence>
<evidence type="ECO:0000256" key="3">
    <source>
        <dbReference type="ARBA" id="ARBA00010752"/>
    </source>
</evidence>
<dbReference type="InterPro" id="IPR001001">
    <property type="entry name" value="DNA_polIII_beta"/>
</dbReference>
<evidence type="ECO:0000259" key="14">
    <source>
        <dbReference type="Pfam" id="PF02768"/>
    </source>
</evidence>
<evidence type="ECO:0000256" key="11">
    <source>
        <dbReference type="PIRNR" id="PIRNR000804"/>
    </source>
</evidence>
<dbReference type="PANTHER" id="PTHR30478:SF0">
    <property type="entry name" value="BETA SLIDING CLAMP"/>
    <property type="match status" value="1"/>
</dbReference>
<comment type="subcellular location">
    <subcellularLocation>
        <location evidence="2 11">Cytoplasm</location>
    </subcellularLocation>
</comment>
<dbReference type="GO" id="GO:0008408">
    <property type="term" value="F:3'-5' exonuclease activity"/>
    <property type="evidence" value="ECO:0007669"/>
    <property type="project" value="InterPro"/>
</dbReference>
<comment type="function">
    <text evidence="1 11">Confers DNA tethering and processivity to DNA polymerases and other proteins. Acts as a clamp, forming a ring around DNA (a reaction catalyzed by the clamp-loading complex) which diffuses in an ATP-independent manner freely and bidirectionally along dsDNA. Initially characterized for its ability to contact the catalytic subunit of DNA polymerase III (Pol III), a complex, multichain enzyme responsible for most of the replicative synthesis in bacteria; Pol III exhibits 3'-5' exonuclease proofreading activity. The beta chain is required for initiation of replication as well as for processivity of DNA replication.</text>
</comment>
<proteinExistence type="inferred from homology"/>
<evidence type="ECO:0000256" key="7">
    <source>
        <dbReference type="ARBA" id="ARBA00022695"/>
    </source>
</evidence>
<dbReference type="OrthoDB" id="8421503at2"/>
<dbReference type="Proteomes" id="UP000283896">
    <property type="component" value="Unassembled WGS sequence"/>
</dbReference>
<evidence type="ECO:0000256" key="1">
    <source>
        <dbReference type="ARBA" id="ARBA00002266"/>
    </source>
</evidence>
<dbReference type="EMBL" id="MPBG01000004">
    <property type="protein sequence ID" value="RMI88717.1"/>
    <property type="molecule type" value="Genomic_DNA"/>
</dbReference>
<dbReference type="GO" id="GO:0003887">
    <property type="term" value="F:DNA-directed DNA polymerase activity"/>
    <property type="evidence" value="ECO:0007669"/>
    <property type="project" value="UniProtKB-UniRule"/>
</dbReference>
<sequence>MYLEINKDILLQQLLKIQKILPQKSFFPIFNALKITTQKNTLILEVNNGNIAVKIAIQDQSLKIKKEGQIACLGKYFIEIIKKINDPLVEITVTENNFLVIQTSFCEYKLKLMDVLDFLLLEFSFQETDFFEIEVSNFKKMLKEVNFASSKSEKRPILMSSNLIYEKNILQALATDSFRMSRKNIELNVSYRNFDIVIPNKSLEELIKILDYYEDKTLKFYSDNRKIFLEIDDLWFQTTLLEGDYPKIQAVNLQSFPFIIHLNKEDLTKALERISLFFFKEETNNVILFHLTEEKIIEISISNENLGTALEKIVPLKENTKNFSIAFNAKYLEDILKVLTAREIVFYFETPLKPFIVTTLGKEASTHLILPIPKDNY</sequence>
<name>A0A421NXF6_9MOLU</name>
<dbReference type="PANTHER" id="PTHR30478">
    <property type="entry name" value="DNA POLYMERASE III SUBUNIT BETA"/>
    <property type="match status" value="1"/>
</dbReference>
<dbReference type="InterPro" id="IPR022637">
    <property type="entry name" value="DNA_polIII_beta_cen"/>
</dbReference>
<comment type="caution">
    <text evidence="15">The sequence shown here is derived from an EMBL/GenBank/DDBJ whole genome shotgun (WGS) entry which is preliminary data.</text>
</comment>
<dbReference type="GO" id="GO:0003677">
    <property type="term" value="F:DNA binding"/>
    <property type="evidence" value="ECO:0007669"/>
    <property type="project" value="UniProtKB-UniRule"/>
</dbReference>
<accession>A0A421NXF6</accession>
<dbReference type="Pfam" id="PF00712">
    <property type="entry name" value="DNA_pol3_beta"/>
    <property type="match status" value="1"/>
</dbReference>
<protein>
    <recommendedName>
        <fullName evidence="11">Beta sliding clamp</fullName>
    </recommendedName>
</protein>
<dbReference type="Pfam" id="PF02767">
    <property type="entry name" value="DNA_pol3_beta_2"/>
    <property type="match status" value="1"/>
</dbReference>
<keyword evidence="9 11" id="KW-0239">DNA-directed DNA polymerase</keyword>
<evidence type="ECO:0000256" key="2">
    <source>
        <dbReference type="ARBA" id="ARBA00004496"/>
    </source>
</evidence>
<feature type="domain" description="DNA polymerase III beta sliding clamp central" evidence="13">
    <location>
        <begin position="133"/>
        <end position="247"/>
    </location>
</feature>
<dbReference type="Pfam" id="PF02768">
    <property type="entry name" value="DNA_pol3_beta_3"/>
    <property type="match status" value="1"/>
</dbReference>
<feature type="domain" description="DNA polymerase III beta sliding clamp N-terminal" evidence="12">
    <location>
        <begin position="1"/>
        <end position="119"/>
    </location>
</feature>
<evidence type="ECO:0000256" key="5">
    <source>
        <dbReference type="ARBA" id="ARBA00022490"/>
    </source>
</evidence>
<evidence type="ECO:0000259" key="13">
    <source>
        <dbReference type="Pfam" id="PF02767"/>
    </source>
</evidence>
<keyword evidence="5 11" id="KW-0963">Cytoplasm</keyword>
<organism evidence="15 16">
    <name type="scientific">Candidatus Phytoplasma solani</name>
    <dbReference type="NCBI Taxonomy" id="69896"/>
    <lineage>
        <taxon>Bacteria</taxon>
        <taxon>Bacillati</taxon>
        <taxon>Mycoplasmatota</taxon>
        <taxon>Mollicutes</taxon>
        <taxon>Acholeplasmatales</taxon>
        <taxon>Acholeplasmataceae</taxon>
        <taxon>Candidatus Phytoplasma</taxon>
        <taxon>16SrXII (Stolbur group)</taxon>
    </lineage>
</organism>
<dbReference type="Gene3D" id="3.70.10.10">
    <property type="match status" value="1"/>
</dbReference>
<evidence type="ECO:0000313" key="15">
    <source>
        <dbReference type="EMBL" id="RMI88717.1"/>
    </source>
</evidence>
<evidence type="ECO:0000256" key="6">
    <source>
        <dbReference type="ARBA" id="ARBA00022679"/>
    </source>
</evidence>
<evidence type="ECO:0000313" key="16">
    <source>
        <dbReference type="Proteomes" id="UP000283896"/>
    </source>
</evidence>
<reference evidence="16" key="1">
    <citation type="submission" date="2016-11" db="EMBL/GenBank/DDBJ databases">
        <title>Genome sequence of Candidatus Phytoplasma solani strain SA-1.</title>
        <authorList>
            <person name="Haryono M."/>
            <person name="Samarzija I."/>
            <person name="Seruga Music M."/>
            <person name="Hogenhout S."/>
            <person name="Kuo C.-H."/>
        </authorList>
    </citation>
    <scope>NUCLEOTIDE SEQUENCE [LARGE SCALE GENOMIC DNA]</scope>
    <source>
        <strain evidence="16">SA-1</strain>
    </source>
</reference>
<dbReference type="PIRSF" id="PIRSF000804">
    <property type="entry name" value="DNA_pol_III_b"/>
    <property type="match status" value="1"/>
</dbReference>
<dbReference type="InterPro" id="IPR022634">
    <property type="entry name" value="DNA_polIII_beta_N"/>
</dbReference>
<dbReference type="GO" id="GO:0006271">
    <property type="term" value="P:DNA strand elongation involved in DNA replication"/>
    <property type="evidence" value="ECO:0007669"/>
    <property type="project" value="TreeGrafter"/>
</dbReference>
<keyword evidence="16" id="KW-1185">Reference proteome</keyword>
<evidence type="ECO:0000256" key="4">
    <source>
        <dbReference type="ARBA" id="ARBA00011400"/>
    </source>
</evidence>
<evidence type="ECO:0000259" key="12">
    <source>
        <dbReference type="Pfam" id="PF00712"/>
    </source>
</evidence>
<keyword evidence="10" id="KW-0238">DNA-binding</keyword>
<dbReference type="STRING" id="69896.S284_04140"/>
<keyword evidence="6 11" id="KW-0808">Transferase</keyword>